<evidence type="ECO:0000259" key="14">
    <source>
        <dbReference type="Pfam" id="PF07715"/>
    </source>
</evidence>
<evidence type="ECO:0000256" key="1">
    <source>
        <dbReference type="ARBA" id="ARBA00004571"/>
    </source>
</evidence>
<dbReference type="GO" id="GO:0015344">
    <property type="term" value="F:siderophore uptake transmembrane transporter activity"/>
    <property type="evidence" value="ECO:0007669"/>
    <property type="project" value="TreeGrafter"/>
</dbReference>
<proteinExistence type="inferred from homology"/>
<dbReference type="InterPro" id="IPR037066">
    <property type="entry name" value="Plug_dom_sf"/>
</dbReference>
<dbReference type="InterPro" id="IPR023996">
    <property type="entry name" value="TonB-dep_OMP_SusC/RagA"/>
</dbReference>
<keyword evidence="6 11" id="KW-0798">TonB box</keyword>
<evidence type="ECO:0000256" key="9">
    <source>
        <dbReference type="ARBA" id="ARBA00023237"/>
    </source>
</evidence>
<accession>A0A6P1P3F7</accession>
<dbReference type="InterPro" id="IPR036942">
    <property type="entry name" value="Beta-barrel_TonB_sf"/>
</dbReference>
<name>A0A6P1P3F7_9BACT</name>
<keyword evidence="3 10" id="KW-1134">Transmembrane beta strand</keyword>
<keyword evidence="8" id="KW-0675">Receptor</keyword>
<dbReference type="InterPro" id="IPR023997">
    <property type="entry name" value="TonB-dep_OMP_SusC/RagA_CS"/>
</dbReference>
<dbReference type="Proteomes" id="UP000464214">
    <property type="component" value="Chromosome"/>
</dbReference>
<evidence type="ECO:0000256" key="7">
    <source>
        <dbReference type="ARBA" id="ARBA00023136"/>
    </source>
</evidence>
<keyword evidence="2 10" id="KW-0813">Transport</keyword>
<sequence>MKKILLLSLFLLSVLLNEAMAQNRTITGRVTDAGNNEGLPGVTVLVKGTSNGASTDANGNYQLSIPAGNATLVFNYIGYVAQERSVGNSTTINVALSSDTKVLQEVVVTALGESREKETLPYSVGVVSGNNLTLAKSNDVSASLAGKVSGVQLQGSPSSTFDNASIVIRGNNSIFPANPLYVVDGVITEQQNVIMDNVANISVLKGAAATALYGNRAANGVVIITSKKGEKGKTTVELNLGATAERLYLLPPYQNSYAGGYTSSVSSPGAYGAGPSGAYLDEDGYYIFRYDPEVGHPAEWAAFDGQRILEYGADESWGPKINGEQYRPWYSWYPGEDFGKTIPMTAQPDNVRDFFETGMFLNNSVAFSGATDQITYRLTYANQHRTLTIPEAKRNQHQLGLNSSFSVSPKLTITTDATFTATDTKGAPAEEYRNDGLNVTQNFNQWFQRQLNLDDLRNYRTPDGRYKSWNIGDPNASGDIDGILTPQYWESPYFVAENNFTTQENTRLSGNLGLNYKLTDHLSLQGNAKMFYRSGTNDGRIANGSIATPQYSLTQFTIREFNYEGYVNYKREFGDFSLDGFVGTALRLNDQDIMAQTTQGGLSAPNFFDISASVARPQSTRDFEKREVRSLLGRATVGYKGFLFLDGTLRNDWFSTLPVENNSFMYGSLGGSLVFTNLLNNESLKRVMTSGKLRGSVAQAGQDVGFNQVFIANNNELAYGDNSSASVGNQYRTGKIKPALTTSWEVGADFRFFNRVGLDFTYYNDVSEDQILGLEIDPTTGYSTAQVNAGKFVRKGIELSLNGTAVQTDNFTWDVIVNWSKNRSRVEELVEGSSTYLVGTTWNNTRLEHRVGKDWGMLVGRRWNRNEQGQVLVGANGVPQYTIGQERGSVQPDFTGGIFNSFSYKGFNLGFSLDFQKGGLFYSSTKQFNLGTGLSEMTVGVNDKGNDWRDYPSNGGGILIPNAVYGPGVTRTINGVKTDISGQPNTTYMPARTYFYTSLQNGAIDELVLDGSYLKLREVRLGYEVPKAILGTLPISGANISFIVNNAWLISAPAKDYGIDPSELETYWNEGGQLSSTRSMGLNLRLTF</sequence>
<comment type="subcellular location">
    <subcellularLocation>
        <location evidence="1 10">Cell outer membrane</location>
        <topology evidence="1 10">Multi-pass membrane protein</topology>
    </subcellularLocation>
</comment>
<evidence type="ECO:0000256" key="4">
    <source>
        <dbReference type="ARBA" id="ARBA00022692"/>
    </source>
</evidence>
<dbReference type="GO" id="GO:0009279">
    <property type="term" value="C:cell outer membrane"/>
    <property type="evidence" value="ECO:0007669"/>
    <property type="project" value="UniProtKB-SubCell"/>
</dbReference>
<feature type="signal peptide" evidence="12">
    <location>
        <begin position="1"/>
        <end position="21"/>
    </location>
</feature>
<dbReference type="GO" id="GO:0044718">
    <property type="term" value="P:siderophore transmembrane transport"/>
    <property type="evidence" value="ECO:0007669"/>
    <property type="project" value="TreeGrafter"/>
</dbReference>
<evidence type="ECO:0000256" key="11">
    <source>
        <dbReference type="RuleBase" id="RU003357"/>
    </source>
</evidence>
<organism evidence="15 16">
    <name type="scientific">Nibribacter ruber</name>
    <dbReference type="NCBI Taxonomy" id="2698458"/>
    <lineage>
        <taxon>Bacteria</taxon>
        <taxon>Pseudomonadati</taxon>
        <taxon>Bacteroidota</taxon>
        <taxon>Cytophagia</taxon>
        <taxon>Cytophagales</taxon>
        <taxon>Hymenobacteraceae</taxon>
        <taxon>Nibribacter</taxon>
    </lineage>
</organism>
<feature type="chain" id="PRO_5026703701" evidence="12">
    <location>
        <begin position="22"/>
        <end position="1088"/>
    </location>
</feature>
<dbReference type="SUPFAM" id="SSF49464">
    <property type="entry name" value="Carboxypeptidase regulatory domain-like"/>
    <property type="match status" value="1"/>
</dbReference>
<keyword evidence="9 10" id="KW-0998">Cell outer membrane</keyword>
<comment type="similarity">
    <text evidence="10 11">Belongs to the TonB-dependent receptor family.</text>
</comment>
<dbReference type="NCBIfam" id="TIGR04056">
    <property type="entry name" value="OMP_RagA_SusC"/>
    <property type="match status" value="1"/>
</dbReference>
<dbReference type="RefSeq" id="WP_160693795.1">
    <property type="nucleotide sequence ID" value="NZ_CP047897.1"/>
</dbReference>
<evidence type="ECO:0000256" key="5">
    <source>
        <dbReference type="ARBA" id="ARBA00022729"/>
    </source>
</evidence>
<keyword evidence="5 12" id="KW-0732">Signal</keyword>
<feature type="domain" description="TonB-dependent receptor-like beta-barrel" evidence="13">
    <location>
        <begin position="454"/>
        <end position="868"/>
    </location>
</feature>
<dbReference type="InterPro" id="IPR000531">
    <property type="entry name" value="Beta-barrel_TonB"/>
</dbReference>
<keyword evidence="4 10" id="KW-0812">Transmembrane</keyword>
<keyword evidence="16" id="KW-1185">Reference proteome</keyword>
<dbReference type="AlphaFoldDB" id="A0A6P1P3F7"/>
<evidence type="ECO:0000256" key="2">
    <source>
        <dbReference type="ARBA" id="ARBA00022448"/>
    </source>
</evidence>
<dbReference type="Gene3D" id="2.60.40.1120">
    <property type="entry name" value="Carboxypeptidase-like, regulatory domain"/>
    <property type="match status" value="1"/>
</dbReference>
<dbReference type="PANTHER" id="PTHR30069">
    <property type="entry name" value="TONB-DEPENDENT OUTER MEMBRANE RECEPTOR"/>
    <property type="match status" value="1"/>
</dbReference>
<feature type="domain" description="TonB-dependent receptor plug" evidence="14">
    <location>
        <begin position="117"/>
        <end position="221"/>
    </location>
</feature>
<evidence type="ECO:0000259" key="13">
    <source>
        <dbReference type="Pfam" id="PF00593"/>
    </source>
</evidence>
<dbReference type="EMBL" id="CP047897">
    <property type="protein sequence ID" value="QHL88932.1"/>
    <property type="molecule type" value="Genomic_DNA"/>
</dbReference>
<dbReference type="SUPFAM" id="SSF56935">
    <property type="entry name" value="Porins"/>
    <property type="match status" value="1"/>
</dbReference>
<evidence type="ECO:0000313" key="16">
    <source>
        <dbReference type="Proteomes" id="UP000464214"/>
    </source>
</evidence>
<gene>
    <name evidence="15" type="ORF">GU926_16450</name>
</gene>
<dbReference type="KEGG" id="nib:GU926_16450"/>
<evidence type="ECO:0000313" key="15">
    <source>
        <dbReference type="EMBL" id="QHL88932.1"/>
    </source>
</evidence>
<dbReference type="Gene3D" id="2.40.170.20">
    <property type="entry name" value="TonB-dependent receptor, beta-barrel domain"/>
    <property type="match status" value="1"/>
</dbReference>
<evidence type="ECO:0000256" key="3">
    <source>
        <dbReference type="ARBA" id="ARBA00022452"/>
    </source>
</evidence>
<dbReference type="InterPro" id="IPR008969">
    <property type="entry name" value="CarboxyPept-like_regulatory"/>
</dbReference>
<keyword evidence="7 10" id="KW-0472">Membrane</keyword>
<evidence type="ECO:0000256" key="8">
    <source>
        <dbReference type="ARBA" id="ARBA00023170"/>
    </source>
</evidence>
<dbReference type="Pfam" id="PF07715">
    <property type="entry name" value="Plug"/>
    <property type="match status" value="1"/>
</dbReference>
<protein>
    <submittedName>
        <fullName evidence="15">SusC/RagA family TonB-linked outer membrane protein</fullName>
    </submittedName>
</protein>
<evidence type="ECO:0000256" key="10">
    <source>
        <dbReference type="PROSITE-ProRule" id="PRU01360"/>
    </source>
</evidence>
<dbReference type="InterPro" id="IPR039426">
    <property type="entry name" value="TonB-dep_rcpt-like"/>
</dbReference>
<dbReference type="Pfam" id="PF13715">
    <property type="entry name" value="CarbopepD_reg_2"/>
    <property type="match status" value="1"/>
</dbReference>
<dbReference type="Gene3D" id="2.170.130.10">
    <property type="entry name" value="TonB-dependent receptor, plug domain"/>
    <property type="match status" value="1"/>
</dbReference>
<dbReference type="NCBIfam" id="TIGR04057">
    <property type="entry name" value="SusC_RagA_signa"/>
    <property type="match status" value="1"/>
</dbReference>
<evidence type="ECO:0000256" key="12">
    <source>
        <dbReference type="SAM" id="SignalP"/>
    </source>
</evidence>
<dbReference type="Pfam" id="PF00593">
    <property type="entry name" value="TonB_dep_Rec_b-barrel"/>
    <property type="match status" value="1"/>
</dbReference>
<dbReference type="InterPro" id="IPR012910">
    <property type="entry name" value="Plug_dom"/>
</dbReference>
<dbReference type="PROSITE" id="PS52016">
    <property type="entry name" value="TONB_DEPENDENT_REC_3"/>
    <property type="match status" value="1"/>
</dbReference>
<evidence type="ECO:0000256" key="6">
    <source>
        <dbReference type="ARBA" id="ARBA00023077"/>
    </source>
</evidence>
<dbReference type="PANTHER" id="PTHR30069:SF29">
    <property type="entry name" value="HEMOGLOBIN AND HEMOGLOBIN-HAPTOGLOBIN-BINDING PROTEIN 1-RELATED"/>
    <property type="match status" value="1"/>
</dbReference>
<reference evidence="15 16" key="1">
    <citation type="submission" date="2020-01" db="EMBL/GenBank/DDBJ databases">
        <authorList>
            <person name="Kim M."/>
        </authorList>
    </citation>
    <scope>NUCLEOTIDE SEQUENCE [LARGE SCALE GENOMIC DNA]</scope>
    <source>
        <strain evidence="15 16">BT10</strain>
    </source>
</reference>